<evidence type="ECO:0000259" key="13">
    <source>
        <dbReference type="Pfam" id="PF13359"/>
    </source>
</evidence>
<reference evidence="14" key="1">
    <citation type="submission" date="2021-11" db="EMBL/GenBank/DDBJ databases">
        <authorList>
            <person name="Schell T."/>
        </authorList>
    </citation>
    <scope>NUCLEOTIDE SEQUENCE</scope>
    <source>
        <strain evidence="14">M5</strain>
    </source>
</reference>
<keyword evidence="7" id="KW-0540">Nuclease</keyword>
<evidence type="ECO:0000256" key="11">
    <source>
        <dbReference type="ARBA" id="ARBA00030126"/>
    </source>
</evidence>
<dbReference type="InterPro" id="IPR045249">
    <property type="entry name" value="HARBI1-like"/>
</dbReference>
<dbReference type="GO" id="GO:0005634">
    <property type="term" value="C:nucleus"/>
    <property type="evidence" value="ECO:0007669"/>
    <property type="project" value="UniProtKB-SubCell"/>
</dbReference>
<accession>A0A8J2RYK9</accession>
<dbReference type="PRINTS" id="PR02086">
    <property type="entry name" value="PUTNUCHARBI1"/>
</dbReference>
<dbReference type="GO" id="GO:0046872">
    <property type="term" value="F:metal ion binding"/>
    <property type="evidence" value="ECO:0007669"/>
    <property type="project" value="UniProtKB-KW"/>
</dbReference>
<keyword evidence="8" id="KW-0479">Metal-binding</keyword>
<evidence type="ECO:0000256" key="1">
    <source>
        <dbReference type="ARBA" id="ARBA00001968"/>
    </source>
</evidence>
<evidence type="ECO:0000256" key="4">
    <source>
        <dbReference type="ARBA" id="ARBA00006958"/>
    </source>
</evidence>
<dbReference type="GO" id="GO:0005737">
    <property type="term" value="C:cytoplasm"/>
    <property type="evidence" value="ECO:0007669"/>
    <property type="project" value="UniProtKB-SubCell"/>
</dbReference>
<dbReference type="OrthoDB" id="6366846at2759"/>
<protein>
    <recommendedName>
        <fullName evidence="5">Putative nuclease HARBI1</fullName>
    </recommendedName>
    <alternativeName>
        <fullName evidence="11">Harbinger transposase-derived nuclease</fullName>
    </alternativeName>
</protein>
<comment type="subcellular location">
    <subcellularLocation>
        <location evidence="3">Cytoplasm</location>
    </subcellularLocation>
    <subcellularLocation>
        <location evidence="2">Nucleus</location>
    </subcellularLocation>
</comment>
<evidence type="ECO:0000256" key="10">
    <source>
        <dbReference type="ARBA" id="ARBA00023242"/>
    </source>
</evidence>
<dbReference type="GO" id="GO:0004518">
    <property type="term" value="F:nuclease activity"/>
    <property type="evidence" value="ECO:0007669"/>
    <property type="project" value="UniProtKB-KW"/>
</dbReference>
<dbReference type="Pfam" id="PF13359">
    <property type="entry name" value="DDE_Tnp_4"/>
    <property type="match status" value="1"/>
</dbReference>
<dbReference type="Proteomes" id="UP000789390">
    <property type="component" value="Unassembled WGS sequence"/>
</dbReference>
<dbReference type="InterPro" id="IPR026103">
    <property type="entry name" value="HARBI1_animal"/>
</dbReference>
<keyword evidence="10" id="KW-0539">Nucleus</keyword>
<organism evidence="14 15">
    <name type="scientific">Daphnia galeata</name>
    <dbReference type="NCBI Taxonomy" id="27404"/>
    <lineage>
        <taxon>Eukaryota</taxon>
        <taxon>Metazoa</taxon>
        <taxon>Ecdysozoa</taxon>
        <taxon>Arthropoda</taxon>
        <taxon>Crustacea</taxon>
        <taxon>Branchiopoda</taxon>
        <taxon>Diplostraca</taxon>
        <taxon>Cladocera</taxon>
        <taxon>Anomopoda</taxon>
        <taxon>Daphniidae</taxon>
        <taxon>Daphnia</taxon>
    </lineage>
</organism>
<dbReference type="EMBL" id="CAKKLH010000291">
    <property type="protein sequence ID" value="CAH0109128.1"/>
    <property type="molecule type" value="Genomic_DNA"/>
</dbReference>
<comment type="caution">
    <text evidence="14">The sequence shown here is derived from an EMBL/GenBank/DDBJ whole genome shotgun (WGS) entry which is preliminary data.</text>
</comment>
<evidence type="ECO:0000313" key="15">
    <source>
        <dbReference type="Proteomes" id="UP000789390"/>
    </source>
</evidence>
<evidence type="ECO:0000256" key="8">
    <source>
        <dbReference type="ARBA" id="ARBA00022723"/>
    </source>
</evidence>
<evidence type="ECO:0000256" key="9">
    <source>
        <dbReference type="ARBA" id="ARBA00022801"/>
    </source>
</evidence>
<dbReference type="PANTHER" id="PTHR22930:SF289">
    <property type="entry name" value="DDE TNP4 DOMAIN-CONTAINING PROTEIN-RELATED"/>
    <property type="match status" value="1"/>
</dbReference>
<comment type="cofactor">
    <cofactor evidence="1">
        <name>a divalent metal cation</name>
        <dbReference type="ChEBI" id="CHEBI:60240"/>
    </cofactor>
</comment>
<proteinExistence type="inferred from homology"/>
<feature type="domain" description="DDE Tnp4" evidence="13">
    <location>
        <begin position="131"/>
        <end position="280"/>
    </location>
</feature>
<name>A0A8J2RYK9_9CRUS</name>
<comment type="similarity">
    <text evidence="4">Belongs to the HARBI1 family.</text>
</comment>
<evidence type="ECO:0000256" key="12">
    <source>
        <dbReference type="ARBA" id="ARBA00045850"/>
    </source>
</evidence>
<keyword evidence="9" id="KW-0378">Hydrolase</keyword>
<evidence type="ECO:0000313" key="14">
    <source>
        <dbReference type="EMBL" id="CAH0109128.1"/>
    </source>
</evidence>
<keyword evidence="6" id="KW-0963">Cytoplasm</keyword>
<dbReference type="InterPro" id="IPR027806">
    <property type="entry name" value="HARBI1_dom"/>
</dbReference>
<keyword evidence="15" id="KW-1185">Reference proteome</keyword>
<dbReference type="PANTHER" id="PTHR22930">
    <property type="match status" value="1"/>
</dbReference>
<dbReference type="AlphaFoldDB" id="A0A8J2RYK9"/>
<evidence type="ECO:0000256" key="6">
    <source>
        <dbReference type="ARBA" id="ARBA00022490"/>
    </source>
</evidence>
<dbReference type="GO" id="GO:0016787">
    <property type="term" value="F:hydrolase activity"/>
    <property type="evidence" value="ECO:0007669"/>
    <property type="project" value="UniProtKB-KW"/>
</dbReference>
<evidence type="ECO:0000256" key="3">
    <source>
        <dbReference type="ARBA" id="ARBA00004496"/>
    </source>
</evidence>
<evidence type="ECO:0000256" key="2">
    <source>
        <dbReference type="ARBA" id="ARBA00004123"/>
    </source>
</evidence>
<comment type="function">
    <text evidence="12">Transposase-derived protein that may have nuclease activity. Does not have transposase activity.</text>
</comment>
<sequence length="334" mass="38202">MKPFYKKRKDVLEYFDDEKIRRTFRFDRASILFITELVAPHLPKRKTKAKRNIKPLDQVLIALQFYATGTFQTVVGNVLKVSQASVSRCVRDVSLALSRQSNNYISFPDDLLKVKHDFHNIARMPGVVGCVDGTHVRITRPFEHEKAYVNRKNYHSINVQGICDAHYRFLSVNATKPGSCHDSTIFKGSLIGRKFINGVFGNGFLLGDSGYACATYLLTPYSNPSSPKEERFNKSHKATRSTVERAFGILKRRFHCLHCELRLSPTRSSSVILACCVLHNIALDRNQYLDEDELEDLADDDNDQPLDRHNENLSDSLIRRLGFAKRNRITDNSF</sequence>
<evidence type="ECO:0000256" key="7">
    <source>
        <dbReference type="ARBA" id="ARBA00022722"/>
    </source>
</evidence>
<gene>
    <name evidence="14" type="ORF">DGAL_LOCUS12591</name>
</gene>
<evidence type="ECO:0000256" key="5">
    <source>
        <dbReference type="ARBA" id="ARBA00015519"/>
    </source>
</evidence>